<evidence type="ECO:0000313" key="2">
    <source>
        <dbReference type="EMBL" id="KAF0040338.1"/>
    </source>
</evidence>
<feature type="region of interest" description="Disordered" evidence="1">
    <location>
        <begin position="1"/>
        <end position="37"/>
    </location>
</feature>
<name>A0A6A4T7M2_SCOMX</name>
<sequence length="176" mass="19400">MKGGGADEARDAPLHLEERPEEKKRHQSRGISAEGHVTPALGYGGGSVSLKTQLCIEATKCFIKCPPIDLARGGTPVSVLCMKKVLTLVLLLEHKNPKELKLVAPPRRSSRVHENNEKKFLTLLLVLIVKPRSSNPPLFVSSESLRHDVPKMCGLEKIKKRSTCIQSHSWKGPSSR</sequence>
<protein>
    <submittedName>
        <fullName evidence="2">Uncharacterized protein</fullName>
    </submittedName>
</protein>
<feature type="compositionally biased region" description="Basic and acidic residues" evidence="1">
    <location>
        <begin position="1"/>
        <end position="24"/>
    </location>
</feature>
<comment type="caution">
    <text evidence="2">The sequence shown here is derived from an EMBL/GenBank/DDBJ whole genome shotgun (WGS) entry which is preliminary data.</text>
</comment>
<accession>A0A6A4T7M2</accession>
<evidence type="ECO:0000313" key="3">
    <source>
        <dbReference type="Proteomes" id="UP000438429"/>
    </source>
</evidence>
<dbReference type="EMBL" id="VEVO01000006">
    <property type="protein sequence ID" value="KAF0040338.1"/>
    <property type="molecule type" value="Genomic_DNA"/>
</dbReference>
<dbReference type="AlphaFoldDB" id="A0A6A4T7M2"/>
<dbReference type="Proteomes" id="UP000438429">
    <property type="component" value="Unassembled WGS sequence"/>
</dbReference>
<organism evidence="2 3">
    <name type="scientific">Scophthalmus maximus</name>
    <name type="common">Turbot</name>
    <name type="synonym">Psetta maxima</name>
    <dbReference type="NCBI Taxonomy" id="52904"/>
    <lineage>
        <taxon>Eukaryota</taxon>
        <taxon>Metazoa</taxon>
        <taxon>Chordata</taxon>
        <taxon>Craniata</taxon>
        <taxon>Vertebrata</taxon>
        <taxon>Euteleostomi</taxon>
        <taxon>Actinopterygii</taxon>
        <taxon>Neopterygii</taxon>
        <taxon>Teleostei</taxon>
        <taxon>Neoteleostei</taxon>
        <taxon>Acanthomorphata</taxon>
        <taxon>Carangaria</taxon>
        <taxon>Pleuronectiformes</taxon>
        <taxon>Pleuronectoidei</taxon>
        <taxon>Scophthalmidae</taxon>
        <taxon>Scophthalmus</taxon>
    </lineage>
</organism>
<proteinExistence type="predicted"/>
<reference evidence="2 3" key="1">
    <citation type="submission" date="2019-06" db="EMBL/GenBank/DDBJ databases">
        <title>Draft genomes of female and male turbot (Scophthalmus maximus).</title>
        <authorList>
            <person name="Xu H."/>
            <person name="Xu X.-W."/>
            <person name="Shao C."/>
            <person name="Chen S."/>
        </authorList>
    </citation>
    <scope>NUCLEOTIDE SEQUENCE [LARGE SCALE GENOMIC DNA]</scope>
    <source>
        <strain evidence="2">Ysfricsl-2016a</strain>
        <tissue evidence="2">Blood</tissue>
    </source>
</reference>
<evidence type="ECO:0000256" key="1">
    <source>
        <dbReference type="SAM" id="MobiDB-lite"/>
    </source>
</evidence>
<gene>
    <name evidence="2" type="ORF">F2P81_006236</name>
</gene>